<evidence type="ECO:0000313" key="3">
    <source>
        <dbReference type="EMBL" id="SHI71761.1"/>
    </source>
</evidence>
<dbReference type="InterPro" id="IPR000073">
    <property type="entry name" value="AB_hydrolase_1"/>
</dbReference>
<gene>
    <name evidence="3" type="ORF">SAMN02745941_04237</name>
</gene>
<feature type="domain" description="AB hydrolase-1" evidence="2">
    <location>
        <begin position="89"/>
        <end position="190"/>
    </location>
</feature>
<name>A0A1M6DF97_9CLOT</name>
<keyword evidence="1" id="KW-1133">Transmembrane helix</keyword>
<dbReference type="InterPro" id="IPR029058">
    <property type="entry name" value="AB_hydrolase_fold"/>
</dbReference>
<dbReference type="EMBL" id="FQXU01000018">
    <property type="protein sequence ID" value="SHI71761.1"/>
    <property type="molecule type" value="Genomic_DNA"/>
</dbReference>
<keyword evidence="1" id="KW-0812">Transmembrane</keyword>
<accession>A0A1M6DF97</accession>
<proteinExistence type="predicted"/>
<dbReference type="AlphaFoldDB" id="A0A1M6DF97"/>
<evidence type="ECO:0000259" key="2">
    <source>
        <dbReference type="Pfam" id="PF00561"/>
    </source>
</evidence>
<protein>
    <submittedName>
        <fullName evidence="3">Pimeloyl-ACP methyl ester carboxylesterase</fullName>
    </submittedName>
</protein>
<dbReference type="Pfam" id="PF00561">
    <property type="entry name" value="Abhydrolase_1"/>
    <property type="match status" value="1"/>
</dbReference>
<dbReference type="Proteomes" id="UP000184241">
    <property type="component" value="Unassembled WGS sequence"/>
</dbReference>
<dbReference type="SUPFAM" id="SSF53474">
    <property type="entry name" value="alpha/beta-Hydrolases"/>
    <property type="match status" value="1"/>
</dbReference>
<evidence type="ECO:0000313" key="4">
    <source>
        <dbReference type="Proteomes" id="UP000184241"/>
    </source>
</evidence>
<keyword evidence="1" id="KW-0472">Membrane</keyword>
<dbReference type="Gene3D" id="3.40.50.1820">
    <property type="entry name" value="alpha/beta hydrolase"/>
    <property type="match status" value="1"/>
</dbReference>
<organism evidence="3 4">
    <name type="scientific">Clostridium intestinale DSM 6191</name>
    <dbReference type="NCBI Taxonomy" id="1121320"/>
    <lineage>
        <taxon>Bacteria</taxon>
        <taxon>Bacillati</taxon>
        <taxon>Bacillota</taxon>
        <taxon>Clostridia</taxon>
        <taxon>Eubacteriales</taxon>
        <taxon>Clostridiaceae</taxon>
        <taxon>Clostridium</taxon>
    </lineage>
</organism>
<dbReference type="RefSeq" id="WP_073022552.1">
    <property type="nucleotide sequence ID" value="NZ_FQXU01000018.1"/>
</dbReference>
<sequence length="336" mass="38040">MNLIPHSNGIKRLKIRKKIPISGIMKFLIYSLITILLMGLVFQFAVTKVYNEKYKPRTKYTRINDNRVYYNSIGSGDMTVIFDGDLGVDSNEWNTITREVADSLGVRVFTYNRMGYGFSDGGEGLDPQRQAEDLRLLLNKAGISGPYVLVGAGYGSLIMTNFANTYGDLVNSMVLIDPIVESNLDNEEYISNYIKIKKNSKLETTQSYFGLTYIKYKLGMLEIPENLFSEGQTELKNEFISNRIRSKYPSAMHNEASNILEKKSNSQKEGLIENSPLAIISRNKNVELDKSLLTLSTSRYINQLVTESNGQMIPVEDKNKVLEAIKYAVEKGRVKR</sequence>
<feature type="transmembrane region" description="Helical" evidence="1">
    <location>
        <begin position="21"/>
        <end position="46"/>
    </location>
</feature>
<evidence type="ECO:0000256" key="1">
    <source>
        <dbReference type="SAM" id="Phobius"/>
    </source>
</evidence>
<reference evidence="3 4" key="1">
    <citation type="submission" date="2016-11" db="EMBL/GenBank/DDBJ databases">
        <authorList>
            <person name="Jaros S."/>
            <person name="Januszkiewicz K."/>
            <person name="Wedrychowicz H."/>
        </authorList>
    </citation>
    <scope>NUCLEOTIDE SEQUENCE [LARGE SCALE GENOMIC DNA]</scope>
    <source>
        <strain evidence="3 4">DSM 6191</strain>
    </source>
</reference>